<gene>
    <name evidence="13" type="primary">Ervk6_2</name>
    <name evidence="13" type="ORF">CEPGRY_R16318</name>
</gene>
<dbReference type="AlphaFoldDB" id="A0A7L3SD77"/>
<keyword evidence="1" id="KW-0808">Transferase</keyword>
<dbReference type="Pfam" id="PF00075">
    <property type="entry name" value="RNase_H"/>
    <property type="match status" value="1"/>
</dbReference>
<dbReference type="EMBL" id="VZUD01007346">
    <property type="protein sequence ID" value="NXV24988.1"/>
    <property type="molecule type" value="Genomic_DNA"/>
</dbReference>
<accession>A0A7L3SD77</accession>
<evidence type="ECO:0000256" key="4">
    <source>
        <dbReference type="ARBA" id="ARBA00022723"/>
    </source>
</evidence>
<dbReference type="Gene3D" id="3.30.420.10">
    <property type="entry name" value="Ribonuclease H-like superfamily/Ribonuclease H"/>
    <property type="match status" value="1"/>
</dbReference>
<dbReference type="PROSITE" id="PS50876">
    <property type="entry name" value="ZF_INTEGRASE"/>
    <property type="match status" value="1"/>
</dbReference>
<evidence type="ECO:0000313" key="14">
    <source>
        <dbReference type="Proteomes" id="UP000578766"/>
    </source>
</evidence>
<comment type="caution">
    <text evidence="13">The sequence shown here is derived from an EMBL/GenBank/DDBJ whole genome shotgun (WGS) entry which is preliminary data.</text>
</comment>
<evidence type="ECO:0000256" key="1">
    <source>
        <dbReference type="ARBA" id="ARBA00022679"/>
    </source>
</evidence>
<evidence type="ECO:0000256" key="2">
    <source>
        <dbReference type="ARBA" id="ARBA00022695"/>
    </source>
</evidence>
<keyword evidence="4" id="KW-0479">Metal-binding</keyword>
<dbReference type="InterPro" id="IPR036397">
    <property type="entry name" value="RNaseH_sf"/>
</dbReference>
<organism evidence="13 14">
    <name type="scientific">Cepphus grylle</name>
    <name type="common">Black guillemot</name>
    <name type="synonym">Alca grylle</name>
    <dbReference type="NCBI Taxonomy" id="28697"/>
    <lineage>
        <taxon>Eukaryota</taxon>
        <taxon>Metazoa</taxon>
        <taxon>Chordata</taxon>
        <taxon>Craniata</taxon>
        <taxon>Vertebrata</taxon>
        <taxon>Euteleostomi</taxon>
        <taxon>Archelosauria</taxon>
        <taxon>Archosauria</taxon>
        <taxon>Dinosauria</taxon>
        <taxon>Saurischia</taxon>
        <taxon>Theropoda</taxon>
        <taxon>Coelurosauria</taxon>
        <taxon>Aves</taxon>
        <taxon>Neognathae</taxon>
        <taxon>Neoaves</taxon>
        <taxon>Charadriiformes</taxon>
        <taxon>Alcidae</taxon>
        <taxon>Cepphus</taxon>
    </lineage>
</organism>
<dbReference type="PANTHER" id="PTHR41694">
    <property type="entry name" value="ENDOGENOUS RETROVIRUS GROUP K MEMBER POL PROTEIN"/>
    <property type="match status" value="1"/>
</dbReference>
<proteinExistence type="predicted"/>
<dbReference type="PROSITE" id="PS50879">
    <property type="entry name" value="RNASE_H_1"/>
    <property type="match status" value="1"/>
</dbReference>
<evidence type="ECO:0000313" key="13">
    <source>
        <dbReference type="EMBL" id="NXV24988.1"/>
    </source>
</evidence>
<dbReference type="Proteomes" id="UP000578766">
    <property type="component" value="Unassembled WGS sequence"/>
</dbReference>
<keyword evidence="10" id="KW-0863">Zinc-finger</keyword>
<dbReference type="GO" id="GO:0035613">
    <property type="term" value="F:RNA stem-loop binding"/>
    <property type="evidence" value="ECO:0007669"/>
    <property type="project" value="TreeGrafter"/>
</dbReference>
<feature type="non-terminal residue" evidence="13">
    <location>
        <position position="1"/>
    </location>
</feature>
<keyword evidence="6" id="KW-0378">Hydrolase</keyword>
<dbReference type="InterPro" id="IPR017856">
    <property type="entry name" value="Integrase-like_N"/>
</dbReference>
<name>A0A7L3SD77_CEPGR</name>
<feature type="domain" description="RNase H type-1" evidence="12">
    <location>
        <begin position="1"/>
        <end position="95"/>
    </location>
</feature>
<dbReference type="InterPro" id="IPR012337">
    <property type="entry name" value="RNaseH-like_sf"/>
</dbReference>
<feature type="domain" description="Integrase-type" evidence="11">
    <location>
        <begin position="98"/>
        <end position="139"/>
    </location>
</feature>
<dbReference type="Pfam" id="PF02022">
    <property type="entry name" value="Integrase_Zn"/>
    <property type="match status" value="1"/>
</dbReference>
<evidence type="ECO:0000256" key="9">
    <source>
        <dbReference type="ARBA" id="ARBA00023268"/>
    </source>
</evidence>
<evidence type="ECO:0000256" key="7">
    <source>
        <dbReference type="ARBA" id="ARBA00022833"/>
    </source>
</evidence>
<evidence type="ECO:0000256" key="10">
    <source>
        <dbReference type="PROSITE-ProRule" id="PRU00450"/>
    </source>
</evidence>
<evidence type="ECO:0000259" key="11">
    <source>
        <dbReference type="PROSITE" id="PS50876"/>
    </source>
</evidence>
<keyword evidence="9" id="KW-0511">Multifunctional enzyme</keyword>
<dbReference type="GO" id="GO:0004523">
    <property type="term" value="F:RNA-DNA hybrid ribonuclease activity"/>
    <property type="evidence" value="ECO:0007669"/>
    <property type="project" value="InterPro"/>
</dbReference>
<keyword evidence="5" id="KW-0255">Endonuclease</keyword>
<evidence type="ECO:0000256" key="5">
    <source>
        <dbReference type="ARBA" id="ARBA00022759"/>
    </source>
</evidence>
<sequence>VELAAVVRVFQKWDAPVNIITDSAHIAGLVPHLENACLREVSNPLLFTLLSTLLHLLNNRQRPYFIMHIRAHTNLPGPLVEGNRRADALTLPVQVVPQALEQARISHAFFHQNAKALQKTFSLTTLQAKNIIAACPDCQRFYTSSPSAGVNP</sequence>
<feature type="non-terminal residue" evidence="13">
    <location>
        <position position="152"/>
    </location>
</feature>
<dbReference type="InterPro" id="IPR003308">
    <property type="entry name" value="Integrase_Zn-bd_dom_N"/>
</dbReference>
<dbReference type="SUPFAM" id="SSF53098">
    <property type="entry name" value="Ribonuclease H-like"/>
    <property type="match status" value="1"/>
</dbReference>
<reference evidence="13 14" key="1">
    <citation type="submission" date="2019-09" db="EMBL/GenBank/DDBJ databases">
        <title>Bird 10,000 Genomes (B10K) Project - Family phase.</title>
        <authorList>
            <person name="Zhang G."/>
        </authorList>
    </citation>
    <scope>NUCLEOTIDE SEQUENCE [LARGE SCALE GENOMIC DNA]</scope>
    <source>
        <strain evidence="13">OUT-0020</strain>
        <tissue evidence="13">Liver</tissue>
    </source>
</reference>
<protein>
    <submittedName>
        <fullName evidence="13">POK6 protein</fullName>
    </submittedName>
</protein>
<dbReference type="Gene3D" id="1.10.10.200">
    <property type="match status" value="1"/>
</dbReference>
<keyword evidence="8" id="KW-0695">RNA-directed DNA polymerase</keyword>
<evidence type="ECO:0000256" key="6">
    <source>
        <dbReference type="ARBA" id="ARBA00022801"/>
    </source>
</evidence>
<keyword evidence="7" id="KW-0862">Zinc</keyword>
<dbReference type="GO" id="GO:0003964">
    <property type="term" value="F:RNA-directed DNA polymerase activity"/>
    <property type="evidence" value="ECO:0007669"/>
    <property type="project" value="UniProtKB-KW"/>
</dbReference>
<evidence type="ECO:0000259" key="12">
    <source>
        <dbReference type="PROSITE" id="PS50879"/>
    </source>
</evidence>
<dbReference type="GO" id="GO:0008270">
    <property type="term" value="F:zinc ion binding"/>
    <property type="evidence" value="ECO:0007669"/>
    <property type="project" value="UniProtKB-KW"/>
</dbReference>
<keyword evidence="14" id="KW-1185">Reference proteome</keyword>
<keyword evidence="3" id="KW-0540">Nuclease</keyword>
<dbReference type="SUPFAM" id="SSF46919">
    <property type="entry name" value="N-terminal Zn binding domain of HIV integrase"/>
    <property type="match status" value="1"/>
</dbReference>
<dbReference type="PANTHER" id="PTHR41694:SF4">
    <property type="entry name" value="ENDOGENOUS RETROVIRUS GROUP K MEMBER 10 POL PROTEIN-RELATED"/>
    <property type="match status" value="1"/>
</dbReference>
<dbReference type="InterPro" id="IPR002156">
    <property type="entry name" value="RNaseH_domain"/>
</dbReference>
<keyword evidence="2" id="KW-0548">Nucleotidyltransferase</keyword>
<evidence type="ECO:0000256" key="8">
    <source>
        <dbReference type="ARBA" id="ARBA00022918"/>
    </source>
</evidence>
<evidence type="ECO:0000256" key="3">
    <source>
        <dbReference type="ARBA" id="ARBA00022722"/>
    </source>
</evidence>